<reference evidence="1 2" key="1">
    <citation type="submission" date="2013-01" db="EMBL/GenBank/DDBJ databases">
        <authorList>
            <person name="Harkins D.M."/>
            <person name="Durkin A.S."/>
            <person name="Brinkac L.M."/>
            <person name="Haft D.H."/>
            <person name="Selengut J.D."/>
            <person name="Sanka R."/>
            <person name="DePew J."/>
            <person name="Purushe J."/>
            <person name="Matthias M.A."/>
            <person name="Vinetz J.M."/>
            <person name="Sutton G.G."/>
            <person name="Nierman W.C."/>
            <person name="Fouts D.E."/>
        </authorList>
    </citation>
    <scope>NUCLEOTIDE SEQUENCE [LARGE SCALE GENOMIC DNA]</scope>
    <source>
        <strain evidence="1 2">HAI1536</strain>
    </source>
</reference>
<dbReference type="EMBL" id="AKWD02000014">
    <property type="protein sequence ID" value="EMO55129.1"/>
    <property type="molecule type" value="Genomic_DNA"/>
</dbReference>
<accession>M6VQ01</accession>
<evidence type="ECO:0000313" key="1">
    <source>
        <dbReference type="EMBL" id="EMO55129.1"/>
    </source>
</evidence>
<dbReference type="AlphaFoldDB" id="M6VQ01"/>
<comment type="caution">
    <text evidence="1">The sequence shown here is derived from an EMBL/GenBank/DDBJ whole genome shotgun (WGS) entry which is preliminary data.</text>
</comment>
<sequence>MAIGKMLYYFIALVEWYSVFTSEIRKYSKKRVWQILEQTLNF</sequence>
<proteinExistence type="predicted"/>
<evidence type="ECO:0000313" key="2">
    <source>
        <dbReference type="Proteomes" id="UP000012112"/>
    </source>
</evidence>
<name>M6VQ01_9LEPT</name>
<protein>
    <submittedName>
        <fullName evidence="1">Uncharacterized protein</fullName>
    </submittedName>
</protein>
<gene>
    <name evidence="1" type="ORF">LEP1GSC172_1608</name>
</gene>
<organism evidence="1 2">
    <name type="scientific">Leptospira noguchii</name>
    <dbReference type="NCBI Taxonomy" id="28182"/>
    <lineage>
        <taxon>Bacteria</taxon>
        <taxon>Pseudomonadati</taxon>
        <taxon>Spirochaetota</taxon>
        <taxon>Spirochaetia</taxon>
        <taxon>Leptospirales</taxon>
        <taxon>Leptospiraceae</taxon>
        <taxon>Leptospira</taxon>
    </lineage>
</organism>
<dbReference type="Proteomes" id="UP000012112">
    <property type="component" value="Unassembled WGS sequence"/>
</dbReference>